<dbReference type="AlphaFoldDB" id="A0AA36D5Z2"/>
<evidence type="ECO:0000313" key="1">
    <source>
        <dbReference type="EMBL" id="CAJ0581722.1"/>
    </source>
</evidence>
<gene>
    <name evidence="1" type="ORF">MSPICULIGERA_LOCUS19877</name>
</gene>
<accession>A0AA36D5Z2</accession>
<dbReference type="Proteomes" id="UP001177023">
    <property type="component" value="Unassembled WGS sequence"/>
</dbReference>
<protein>
    <submittedName>
        <fullName evidence="1">Uncharacterized protein</fullName>
    </submittedName>
</protein>
<keyword evidence="2" id="KW-1185">Reference proteome</keyword>
<sequence>MDPSYCVNLRCEWQGTGEHCKPVTRYSLARETAVGRWFNYLSKDESDDELIARIRAEYPVNTFTIVKGVEFGKRCEGKFLWCNSNTFSLNTDYEAFLSRVKFVPPERRPRFRC</sequence>
<name>A0AA36D5Z2_9BILA</name>
<feature type="non-terminal residue" evidence="1">
    <location>
        <position position="1"/>
    </location>
</feature>
<proteinExistence type="predicted"/>
<organism evidence="1 2">
    <name type="scientific">Mesorhabditis spiculigera</name>
    <dbReference type="NCBI Taxonomy" id="96644"/>
    <lineage>
        <taxon>Eukaryota</taxon>
        <taxon>Metazoa</taxon>
        <taxon>Ecdysozoa</taxon>
        <taxon>Nematoda</taxon>
        <taxon>Chromadorea</taxon>
        <taxon>Rhabditida</taxon>
        <taxon>Rhabditina</taxon>
        <taxon>Rhabditomorpha</taxon>
        <taxon>Rhabditoidea</taxon>
        <taxon>Rhabditidae</taxon>
        <taxon>Mesorhabditinae</taxon>
        <taxon>Mesorhabditis</taxon>
    </lineage>
</organism>
<comment type="caution">
    <text evidence="1">The sequence shown here is derived from an EMBL/GenBank/DDBJ whole genome shotgun (WGS) entry which is preliminary data.</text>
</comment>
<reference evidence="1" key="1">
    <citation type="submission" date="2023-06" db="EMBL/GenBank/DDBJ databases">
        <authorList>
            <person name="Delattre M."/>
        </authorList>
    </citation>
    <scope>NUCLEOTIDE SEQUENCE</scope>
    <source>
        <strain evidence="1">AF72</strain>
    </source>
</reference>
<evidence type="ECO:0000313" key="2">
    <source>
        <dbReference type="Proteomes" id="UP001177023"/>
    </source>
</evidence>
<dbReference type="EMBL" id="CATQJA010002663">
    <property type="protein sequence ID" value="CAJ0581722.1"/>
    <property type="molecule type" value="Genomic_DNA"/>
</dbReference>